<proteinExistence type="predicted"/>
<dbReference type="EMBL" id="CADCTX010000284">
    <property type="protein sequence ID" value="CAA9311137.1"/>
    <property type="molecule type" value="Genomic_DNA"/>
</dbReference>
<feature type="region of interest" description="Disordered" evidence="1">
    <location>
        <begin position="1"/>
        <end position="51"/>
    </location>
</feature>
<evidence type="ECO:0000313" key="2">
    <source>
        <dbReference type="EMBL" id="CAA9311137.1"/>
    </source>
</evidence>
<feature type="non-terminal residue" evidence="2">
    <location>
        <position position="1"/>
    </location>
</feature>
<organism evidence="2">
    <name type="scientific">uncultured Gemmatimonadaceae bacterium</name>
    <dbReference type="NCBI Taxonomy" id="246130"/>
    <lineage>
        <taxon>Bacteria</taxon>
        <taxon>Pseudomonadati</taxon>
        <taxon>Gemmatimonadota</taxon>
        <taxon>Gemmatimonadia</taxon>
        <taxon>Gemmatimonadales</taxon>
        <taxon>Gemmatimonadaceae</taxon>
        <taxon>environmental samples</taxon>
    </lineage>
</organism>
<reference evidence="2" key="1">
    <citation type="submission" date="2020-02" db="EMBL/GenBank/DDBJ databases">
        <authorList>
            <person name="Meier V. D."/>
        </authorList>
    </citation>
    <scope>NUCLEOTIDE SEQUENCE</scope>
    <source>
        <strain evidence="2">AVDCRST_MAG40</strain>
    </source>
</reference>
<dbReference type="AlphaFoldDB" id="A0A6J4KR28"/>
<name>A0A6J4KR28_9BACT</name>
<accession>A0A6J4KR28</accession>
<feature type="compositionally biased region" description="Basic residues" evidence="1">
    <location>
        <begin position="1"/>
        <end position="17"/>
    </location>
</feature>
<sequence>PACRHRAHARHPGRARRERRDAPRLGRGLGAAGRPPPRQAHALRGERREVL</sequence>
<evidence type="ECO:0000256" key="1">
    <source>
        <dbReference type="SAM" id="MobiDB-lite"/>
    </source>
</evidence>
<feature type="non-terminal residue" evidence="2">
    <location>
        <position position="51"/>
    </location>
</feature>
<protein>
    <submittedName>
        <fullName evidence="2">Uncharacterized protein</fullName>
    </submittedName>
</protein>
<gene>
    <name evidence="2" type="ORF">AVDCRST_MAG40-978</name>
</gene>